<gene>
    <name evidence="7" type="ORF">CLV67_113170</name>
</gene>
<evidence type="ECO:0000313" key="8">
    <source>
        <dbReference type="Proteomes" id="UP000239415"/>
    </source>
</evidence>
<evidence type="ECO:0000256" key="3">
    <source>
        <dbReference type="ARBA" id="ARBA00022692"/>
    </source>
</evidence>
<comment type="caution">
    <text evidence="7">The sequence shown here is derived from an EMBL/GenBank/DDBJ whole genome shotgun (WGS) entry which is preliminary data.</text>
</comment>
<dbReference type="Pfam" id="PF07690">
    <property type="entry name" value="MFS_1"/>
    <property type="match status" value="1"/>
</dbReference>
<evidence type="ECO:0000256" key="1">
    <source>
        <dbReference type="ARBA" id="ARBA00004651"/>
    </source>
</evidence>
<dbReference type="PANTHER" id="PTHR23513:SF6">
    <property type="entry name" value="MAJOR FACILITATOR SUPERFAMILY ASSOCIATED DOMAIN-CONTAINING PROTEIN"/>
    <property type="match status" value="1"/>
</dbReference>
<feature type="transmembrane region" description="Helical" evidence="6">
    <location>
        <begin position="348"/>
        <end position="366"/>
    </location>
</feature>
<organism evidence="7 8">
    <name type="scientific">Actinoplanes italicus</name>
    <dbReference type="NCBI Taxonomy" id="113567"/>
    <lineage>
        <taxon>Bacteria</taxon>
        <taxon>Bacillati</taxon>
        <taxon>Actinomycetota</taxon>
        <taxon>Actinomycetes</taxon>
        <taxon>Micromonosporales</taxon>
        <taxon>Micromonosporaceae</taxon>
        <taxon>Actinoplanes</taxon>
    </lineage>
</organism>
<proteinExistence type="predicted"/>
<dbReference type="CDD" id="cd06173">
    <property type="entry name" value="MFS_MefA_like"/>
    <property type="match status" value="1"/>
</dbReference>
<dbReference type="Gene3D" id="1.20.1250.20">
    <property type="entry name" value="MFS general substrate transporter like domains"/>
    <property type="match status" value="1"/>
</dbReference>
<keyword evidence="5 6" id="KW-0472">Membrane</keyword>
<dbReference type="AlphaFoldDB" id="A0A2T0K6B8"/>
<dbReference type="EMBL" id="PVMZ01000013">
    <property type="protein sequence ID" value="PRX18336.1"/>
    <property type="molecule type" value="Genomic_DNA"/>
</dbReference>
<feature type="transmembrane region" description="Helical" evidence="6">
    <location>
        <begin position="102"/>
        <end position="122"/>
    </location>
</feature>
<accession>A0A2T0K6B8</accession>
<dbReference type="PANTHER" id="PTHR23513">
    <property type="entry name" value="INTEGRAL MEMBRANE EFFLUX PROTEIN-RELATED"/>
    <property type="match status" value="1"/>
</dbReference>
<dbReference type="RefSeq" id="WP_203737350.1">
    <property type="nucleotide sequence ID" value="NZ_BOMO01000102.1"/>
</dbReference>
<evidence type="ECO:0000256" key="4">
    <source>
        <dbReference type="ARBA" id="ARBA00022989"/>
    </source>
</evidence>
<feature type="transmembrane region" description="Helical" evidence="6">
    <location>
        <begin position="250"/>
        <end position="272"/>
    </location>
</feature>
<evidence type="ECO:0000256" key="6">
    <source>
        <dbReference type="SAM" id="Phobius"/>
    </source>
</evidence>
<dbReference type="Proteomes" id="UP000239415">
    <property type="component" value="Unassembled WGS sequence"/>
</dbReference>
<keyword evidence="8" id="KW-1185">Reference proteome</keyword>
<feature type="transmembrane region" description="Helical" evidence="6">
    <location>
        <begin position="47"/>
        <end position="69"/>
    </location>
</feature>
<feature type="transmembrane region" description="Helical" evidence="6">
    <location>
        <begin position="222"/>
        <end position="244"/>
    </location>
</feature>
<evidence type="ECO:0000256" key="5">
    <source>
        <dbReference type="ARBA" id="ARBA00023136"/>
    </source>
</evidence>
<protein>
    <submittedName>
        <fullName evidence="7">MFS transporter</fullName>
    </submittedName>
</protein>
<keyword evidence="2" id="KW-1003">Cell membrane</keyword>
<feature type="transmembrane region" description="Helical" evidence="6">
    <location>
        <begin position="15"/>
        <end position="41"/>
    </location>
</feature>
<keyword evidence="4 6" id="KW-1133">Transmembrane helix</keyword>
<feature type="transmembrane region" description="Helical" evidence="6">
    <location>
        <begin position="78"/>
        <end position="96"/>
    </location>
</feature>
<evidence type="ECO:0000256" key="2">
    <source>
        <dbReference type="ARBA" id="ARBA00022475"/>
    </source>
</evidence>
<keyword evidence="3 6" id="KW-0812">Transmembrane</keyword>
<dbReference type="GO" id="GO:0005886">
    <property type="term" value="C:plasma membrane"/>
    <property type="evidence" value="ECO:0007669"/>
    <property type="project" value="UniProtKB-SubCell"/>
</dbReference>
<dbReference type="InterPro" id="IPR036259">
    <property type="entry name" value="MFS_trans_sf"/>
</dbReference>
<dbReference type="InterPro" id="IPR011701">
    <property type="entry name" value="MFS"/>
</dbReference>
<dbReference type="SUPFAM" id="SSF103473">
    <property type="entry name" value="MFS general substrate transporter"/>
    <property type="match status" value="1"/>
</dbReference>
<feature type="transmembrane region" description="Helical" evidence="6">
    <location>
        <begin position="308"/>
        <end position="327"/>
    </location>
</feature>
<feature type="transmembrane region" description="Helical" evidence="6">
    <location>
        <begin position="152"/>
        <end position="172"/>
    </location>
</feature>
<dbReference type="GO" id="GO:0022857">
    <property type="term" value="F:transmembrane transporter activity"/>
    <property type="evidence" value="ECO:0007669"/>
    <property type="project" value="InterPro"/>
</dbReference>
<feature type="transmembrane region" description="Helical" evidence="6">
    <location>
        <begin position="284"/>
        <end position="302"/>
    </location>
</feature>
<name>A0A2T0K6B8_9ACTN</name>
<reference evidence="7 8" key="1">
    <citation type="submission" date="2018-03" db="EMBL/GenBank/DDBJ databases">
        <title>Genomic Encyclopedia of Archaeal and Bacterial Type Strains, Phase II (KMG-II): from individual species to whole genera.</title>
        <authorList>
            <person name="Goeker M."/>
        </authorList>
    </citation>
    <scope>NUCLEOTIDE SEQUENCE [LARGE SCALE GENOMIC DNA]</scope>
    <source>
        <strain evidence="7 8">DSM 43146</strain>
    </source>
</reference>
<comment type="subcellular location">
    <subcellularLocation>
        <location evidence="1">Cell membrane</location>
        <topology evidence="1">Multi-pass membrane protein</topology>
    </subcellularLocation>
</comment>
<sequence>MDGFTRVMRNRNAKAYLGSVVVSGFGTSAMMLAAGIWVMTLTGSSSLAAWVGFLMWAPTLAGPVIGALVDRVPQRRRVMIGSHLVMGLLLLLLLLVRDVTDVWLIFVVMAFYGVSFVVLDAAETAVLPAAVSADLLGDVNGLRMSASEGMKLAAPLIGAGLFVWIGGAGVAVLDAVTFFAAAALFLLVRPGPVTAETEDTAWRQRVAEGGRQLWRLPVLRRIVFSGTAVMLLTGFTGTVVYAVADEGLHRAPVFVGVLSAIQGAGSLAAGFLAGPLQRRVRAHLFVGASIALFSAGVVLRALPSLPAVAVSSVIIGVAVPWVLIAIATRLQQDVPARYLGRVSGTVQLLTFAPGAVGQALGATMLAVVDYRLMLGAAAAGAVITAAFCLRPAGEPPGLEERADVRTAEKDRL</sequence>
<evidence type="ECO:0000313" key="7">
    <source>
        <dbReference type="EMBL" id="PRX18336.1"/>
    </source>
</evidence>